<evidence type="ECO:0000313" key="2">
    <source>
        <dbReference type="EMBL" id="SNR55323.1"/>
    </source>
</evidence>
<dbReference type="EMBL" id="FZNR01000003">
    <property type="protein sequence ID" value="SNR55323.1"/>
    <property type="molecule type" value="Genomic_DNA"/>
</dbReference>
<dbReference type="InterPro" id="IPR045057">
    <property type="entry name" value="Gcn5-rel_NAT"/>
</dbReference>
<accession>A0A238X9Y4</accession>
<protein>
    <recommendedName>
        <fullName evidence="1">N-acetyltransferase domain-containing protein</fullName>
    </recommendedName>
</protein>
<gene>
    <name evidence="2" type="ORF">SAMN06264365_103189</name>
</gene>
<dbReference type="Pfam" id="PF14542">
    <property type="entry name" value="Acetyltransf_CG"/>
    <property type="match status" value="1"/>
</dbReference>
<reference evidence="2 3" key="1">
    <citation type="submission" date="2017-06" db="EMBL/GenBank/DDBJ databases">
        <authorList>
            <person name="Kim H.J."/>
            <person name="Triplett B.A."/>
        </authorList>
    </citation>
    <scope>NUCLEOTIDE SEQUENCE [LARGE SCALE GENOMIC DNA]</scope>
    <source>
        <strain evidence="2 3">DSM 43151</strain>
    </source>
</reference>
<dbReference type="PANTHER" id="PTHR31435">
    <property type="entry name" value="PROTEIN NATD1"/>
    <property type="match status" value="1"/>
</dbReference>
<organism evidence="2 3">
    <name type="scientific">Actinoplanes regularis</name>
    <dbReference type="NCBI Taxonomy" id="52697"/>
    <lineage>
        <taxon>Bacteria</taxon>
        <taxon>Bacillati</taxon>
        <taxon>Actinomycetota</taxon>
        <taxon>Actinomycetes</taxon>
        <taxon>Micromonosporales</taxon>
        <taxon>Micromonosporaceae</taxon>
        <taxon>Actinoplanes</taxon>
    </lineage>
</organism>
<sequence length="98" mass="10933">MEIKDVPEKGRFEARDEAGALAGILTYQVTGQIVVYTHTSVEPGFERQGVGSALAQAAMEDARAKSRTVVPICEFVLEWLKKHPEYESMVARTTRHIK</sequence>
<keyword evidence="3" id="KW-1185">Reference proteome</keyword>
<dbReference type="Gene3D" id="3.40.630.30">
    <property type="match status" value="1"/>
</dbReference>
<dbReference type="OrthoDB" id="5405911at2"/>
<name>A0A238X9Y4_9ACTN</name>
<dbReference type="PANTHER" id="PTHR31435:SF10">
    <property type="entry name" value="BSR4717 PROTEIN"/>
    <property type="match status" value="1"/>
</dbReference>
<dbReference type="RefSeq" id="WP_089292845.1">
    <property type="nucleotide sequence ID" value="NZ_BOMU01000040.1"/>
</dbReference>
<proteinExistence type="predicted"/>
<dbReference type="Proteomes" id="UP000198415">
    <property type="component" value="Unassembled WGS sequence"/>
</dbReference>
<dbReference type="InterPro" id="IPR016181">
    <property type="entry name" value="Acyl_CoA_acyltransferase"/>
</dbReference>
<dbReference type="CDD" id="cd04301">
    <property type="entry name" value="NAT_SF"/>
    <property type="match status" value="1"/>
</dbReference>
<evidence type="ECO:0000259" key="1">
    <source>
        <dbReference type="PROSITE" id="PS51729"/>
    </source>
</evidence>
<evidence type="ECO:0000313" key="3">
    <source>
        <dbReference type="Proteomes" id="UP000198415"/>
    </source>
</evidence>
<dbReference type="AlphaFoldDB" id="A0A238X9Y4"/>
<feature type="domain" description="N-acetyltransferase" evidence="1">
    <location>
        <begin position="4"/>
        <end position="91"/>
    </location>
</feature>
<dbReference type="InterPro" id="IPR031165">
    <property type="entry name" value="GNAT_YJDJ"/>
</dbReference>
<dbReference type="SUPFAM" id="SSF55729">
    <property type="entry name" value="Acyl-CoA N-acyltransferases (Nat)"/>
    <property type="match status" value="1"/>
</dbReference>
<dbReference type="PROSITE" id="PS51729">
    <property type="entry name" value="GNAT_YJDJ"/>
    <property type="match status" value="1"/>
</dbReference>